<evidence type="ECO:0000256" key="1">
    <source>
        <dbReference type="SAM" id="MobiDB-lite"/>
    </source>
</evidence>
<evidence type="ECO:0008006" key="5">
    <source>
        <dbReference type="Google" id="ProtNLM"/>
    </source>
</evidence>
<evidence type="ECO:0000313" key="4">
    <source>
        <dbReference type="Proteomes" id="UP001500460"/>
    </source>
</evidence>
<feature type="transmembrane region" description="Helical" evidence="2">
    <location>
        <begin position="326"/>
        <end position="346"/>
    </location>
</feature>
<gene>
    <name evidence="3" type="ORF">GCM10010421_27170</name>
</gene>
<evidence type="ECO:0000313" key="3">
    <source>
        <dbReference type="EMBL" id="GAA2436118.1"/>
    </source>
</evidence>
<organism evidence="3 4">
    <name type="scientific">Streptomyces glaucus</name>
    <dbReference type="NCBI Taxonomy" id="284029"/>
    <lineage>
        <taxon>Bacteria</taxon>
        <taxon>Bacillati</taxon>
        <taxon>Actinomycetota</taxon>
        <taxon>Actinomycetes</taxon>
        <taxon>Kitasatosporales</taxon>
        <taxon>Streptomycetaceae</taxon>
        <taxon>Streptomyces</taxon>
    </lineage>
</organism>
<feature type="compositionally biased region" description="Low complexity" evidence="1">
    <location>
        <begin position="26"/>
        <end position="35"/>
    </location>
</feature>
<keyword evidence="2" id="KW-0472">Membrane</keyword>
<feature type="compositionally biased region" description="Basic and acidic residues" evidence="1">
    <location>
        <begin position="36"/>
        <end position="48"/>
    </location>
</feature>
<evidence type="ECO:0000256" key="2">
    <source>
        <dbReference type="SAM" id="Phobius"/>
    </source>
</evidence>
<reference evidence="3 4" key="1">
    <citation type="journal article" date="2019" name="Int. J. Syst. Evol. Microbiol.">
        <title>The Global Catalogue of Microorganisms (GCM) 10K type strain sequencing project: providing services to taxonomists for standard genome sequencing and annotation.</title>
        <authorList>
            <consortium name="The Broad Institute Genomics Platform"/>
            <consortium name="The Broad Institute Genome Sequencing Center for Infectious Disease"/>
            <person name="Wu L."/>
            <person name="Ma J."/>
        </authorList>
    </citation>
    <scope>NUCLEOTIDE SEQUENCE [LARGE SCALE GENOMIC DNA]</scope>
    <source>
        <strain evidence="3 4">JCM 6922</strain>
    </source>
</reference>
<accession>A0ABN3JP23</accession>
<dbReference type="Proteomes" id="UP001500460">
    <property type="component" value="Unassembled WGS sequence"/>
</dbReference>
<keyword evidence="4" id="KW-1185">Reference proteome</keyword>
<dbReference type="RefSeq" id="WP_344602921.1">
    <property type="nucleotide sequence ID" value="NZ_BAAATK010000014.1"/>
</dbReference>
<dbReference type="EMBL" id="BAAATK010000014">
    <property type="protein sequence ID" value="GAA2436118.1"/>
    <property type="molecule type" value="Genomic_DNA"/>
</dbReference>
<feature type="region of interest" description="Disordered" evidence="1">
    <location>
        <begin position="1"/>
        <end position="48"/>
    </location>
</feature>
<feature type="transmembrane region" description="Helical" evidence="2">
    <location>
        <begin position="366"/>
        <end position="386"/>
    </location>
</feature>
<feature type="transmembrane region" description="Helical" evidence="2">
    <location>
        <begin position="229"/>
        <end position="252"/>
    </location>
</feature>
<sequence>MNGPDEPARPGAPDGPRTWDERPHAHPAAGTPAGDARPDSPRRTAGDPVKELMHRHRDLCERAVDPLEIAAGLEAHGVTDRTAARFRHRDVFSLAEEMYARAPRADTPLRHPAPAEPARPPAGLLLLPLLPGALCAATVAGARLTHGQPRLAVAAGGALAVVLALRAVCRRSPLSAPGRPAPARHTAGLWTCALLGYALLGDGLLDAAVAGGPDTLPTGTADGPWPLAVAPVLALVLACAPAAWSAHLFTAGARRRLAASRGPADFTASVRPLLLGTFALFTGALAALLALSATVLGASAAHPQGLTLGALLLLARLLVAHGLTHAPSLVLAATAAAEATAPATVFAARLPGCDFLAVPVETLVTAWGPGSVPTLACGIAALTLLIHATRRLTRASVHAPGQPC</sequence>
<proteinExistence type="predicted"/>
<feature type="transmembrane region" description="Helical" evidence="2">
    <location>
        <begin position="189"/>
        <end position="209"/>
    </location>
</feature>
<feature type="transmembrane region" description="Helical" evidence="2">
    <location>
        <begin position="301"/>
        <end position="319"/>
    </location>
</feature>
<protein>
    <recommendedName>
        <fullName evidence="5">Integral membrane protein</fullName>
    </recommendedName>
</protein>
<name>A0ABN3JP23_9ACTN</name>
<keyword evidence="2" id="KW-1133">Transmembrane helix</keyword>
<feature type="transmembrane region" description="Helical" evidence="2">
    <location>
        <begin position="151"/>
        <end position="169"/>
    </location>
</feature>
<comment type="caution">
    <text evidence="3">The sequence shown here is derived from an EMBL/GenBank/DDBJ whole genome shotgun (WGS) entry which is preliminary data.</text>
</comment>
<feature type="transmembrane region" description="Helical" evidence="2">
    <location>
        <begin position="273"/>
        <end position="295"/>
    </location>
</feature>
<keyword evidence="2" id="KW-0812">Transmembrane</keyword>